<protein>
    <recommendedName>
        <fullName evidence="9">Probable butyrate kinase</fullName>
        <shortName evidence="9">BK</shortName>
        <ecNumber evidence="9">2.7.2.7</ecNumber>
    </recommendedName>
    <alternativeName>
        <fullName evidence="9">Branched-chain carboxylic acid kinase</fullName>
    </alternativeName>
</protein>
<evidence type="ECO:0000256" key="3">
    <source>
        <dbReference type="ARBA" id="ARBA00022490"/>
    </source>
</evidence>
<dbReference type="EC" id="2.7.2.7" evidence="9"/>
<evidence type="ECO:0000256" key="7">
    <source>
        <dbReference type="ARBA" id="ARBA00022840"/>
    </source>
</evidence>
<gene>
    <name evidence="9 11" type="primary">buk</name>
    <name evidence="11" type="ORF">ACFPU1_10905</name>
</gene>
<evidence type="ECO:0000256" key="2">
    <source>
        <dbReference type="ARBA" id="ARBA00008748"/>
    </source>
</evidence>
<dbReference type="Proteomes" id="UP001596142">
    <property type="component" value="Unassembled WGS sequence"/>
</dbReference>
<dbReference type="InterPro" id="IPR023865">
    <property type="entry name" value="Aliphatic_acid_kinase_CS"/>
</dbReference>
<keyword evidence="5 9" id="KW-0547">Nucleotide-binding</keyword>
<evidence type="ECO:0000256" key="4">
    <source>
        <dbReference type="ARBA" id="ARBA00022679"/>
    </source>
</evidence>
<dbReference type="InterPro" id="IPR011245">
    <property type="entry name" value="Butyrate_kin"/>
</dbReference>
<dbReference type="PANTHER" id="PTHR21060">
    <property type="entry name" value="ACETATE KINASE"/>
    <property type="match status" value="1"/>
</dbReference>
<dbReference type="Gene3D" id="3.30.420.40">
    <property type="match status" value="2"/>
</dbReference>
<evidence type="ECO:0000256" key="8">
    <source>
        <dbReference type="ARBA" id="ARBA00048596"/>
    </source>
</evidence>
<comment type="subcellular location">
    <subcellularLocation>
        <location evidence="1 9">Cytoplasm</location>
    </subcellularLocation>
</comment>
<keyword evidence="7 9" id="KW-0067">ATP-binding</keyword>
<keyword evidence="3 9" id="KW-0963">Cytoplasm</keyword>
<dbReference type="PANTHER" id="PTHR21060:SF3">
    <property type="entry name" value="BUTYRATE KINASE 2-RELATED"/>
    <property type="match status" value="1"/>
</dbReference>
<comment type="caution">
    <text evidence="11">The sequence shown here is derived from an EMBL/GenBank/DDBJ whole genome shotgun (WGS) entry which is preliminary data.</text>
</comment>
<evidence type="ECO:0000256" key="5">
    <source>
        <dbReference type="ARBA" id="ARBA00022741"/>
    </source>
</evidence>
<dbReference type="InterPro" id="IPR000890">
    <property type="entry name" value="Aliphatic_acid_kin_short-chain"/>
</dbReference>
<comment type="catalytic activity">
    <reaction evidence="8 9">
        <text>butanoate + ATP = butanoyl phosphate + ADP</text>
        <dbReference type="Rhea" id="RHEA:13585"/>
        <dbReference type="ChEBI" id="CHEBI:17968"/>
        <dbReference type="ChEBI" id="CHEBI:30616"/>
        <dbReference type="ChEBI" id="CHEBI:58079"/>
        <dbReference type="ChEBI" id="CHEBI:456216"/>
        <dbReference type="EC" id="2.7.2.7"/>
    </reaction>
</comment>
<dbReference type="PIRSF" id="PIRSF036458">
    <property type="entry name" value="Butyrate_kin"/>
    <property type="match status" value="1"/>
</dbReference>
<dbReference type="PROSITE" id="PS01075">
    <property type="entry name" value="ACETATE_KINASE_1"/>
    <property type="match status" value="1"/>
</dbReference>
<proteinExistence type="inferred from homology"/>
<dbReference type="InterPro" id="IPR043129">
    <property type="entry name" value="ATPase_NBD"/>
</dbReference>
<dbReference type="GO" id="GO:0047761">
    <property type="term" value="F:butyrate kinase activity"/>
    <property type="evidence" value="ECO:0007669"/>
    <property type="project" value="UniProtKB-EC"/>
</dbReference>
<evidence type="ECO:0000256" key="1">
    <source>
        <dbReference type="ARBA" id="ARBA00004496"/>
    </source>
</evidence>
<dbReference type="NCBIfam" id="NF002834">
    <property type="entry name" value="PRK03011.1-5"/>
    <property type="match status" value="1"/>
</dbReference>
<dbReference type="PRINTS" id="PR00471">
    <property type="entry name" value="ACETATEKNASE"/>
</dbReference>
<dbReference type="HAMAP" id="MF_00542">
    <property type="entry name" value="Butyrate_kinase"/>
    <property type="match status" value="1"/>
</dbReference>
<keyword evidence="12" id="KW-1185">Reference proteome</keyword>
<keyword evidence="4 9" id="KW-0808">Transferase</keyword>
<sequence>MKQISSHRILVLNPGSTSTKVGVFENKASLFSKVVRHRQEDIKAYSNIVDQYQFRKQAILESLDVEGISLSKIDAVVGRGGLLRPIESGTYEISGAMIKDLREGKYGEHASNLGALIAFEISTQLNIPSYIVDPVVVDELMPEARLTGLKEIKRKSIFHALNQKSAARKAADEIGKPYEEANLIVVHLGGGITVGAHKDGKVADVNNGLNGDGPFSPERSGTLPVADVISMCFSGRYTISEMMKKAAGQGGLVSYFGTNNAEEVEAQIVQGNHEAEEVMRAMAYQIGKEIGARSVCLSGKVDAIILTGGLAHSEWLTGEIIKMVSWISDVIVYPGEDELRSLAEGALRVLKKEEEPKIYGYKEG</sequence>
<dbReference type="RefSeq" id="WP_385940960.1">
    <property type="nucleotide sequence ID" value="NZ_JBHSOZ010000005.1"/>
</dbReference>
<dbReference type="Pfam" id="PF00871">
    <property type="entry name" value="Acetate_kinase"/>
    <property type="match status" value="1"/>
</dbReference>
<evidence type="ECO:0000256" key="6">
    <source>
        <dbReference type="ARBA" id="ARBA00022777"/>
    </source>
</evidence>
<keyword evidence="6 9" id="KW-0418">Kinase</keyword>
<comment type="similarity">
    <text evidence="2 9 10">Belongs to the acetokinase family.</text>
</comment>
<name>A0ABW0YLI1_9BACI</name>
<dbReference type="NCBIfam" id="TIGR02707">
    <property type="entry name" value="butyr_kinase"/>
    <property type="match status" value="1"/>
</dbReference>
<evidence type="ECO:0000256" key="9">
    <source>
        <dbReference type="HAMAP-Rule" id="MF_00542"/>
    </source>
</evidence>
<evidence type="ECO:0000313" key="12">
    <source>
        <dbReference type="Proteomes" id="UP001596142"/>
    </source>
</evidence>
<organism evidence="11 12">
    <name type="scientific">Thalassorhabdus alkalitolerans</name>
    <dbReference type="NCBI Taxonomy" id="2282697"/>
    <lineage>
        <taxon>Bacteria</taxon>
        <taxon>Bacillati</taxon>
        <taxon>Bacillota</taxon>
        <taxon>Bacilli</taxon>
        <taxon>Bacillales</taxon>
        <taxon>Bacillaceae</taxon>
        <taxon>Thalassorhabdus</taxon>
    </lineage>
</organism>
<accession>A0ABW0YLI1</accession>
<dbReference type="SUPFAM" id="SSF53067">
    <property type="entry name" value="Actin-like ATPase domain"/>
    <property type="match status" value="2"/>
</dbReference>
<dbReference type="CDD" id="cd24011">
    <property type="entry name" value="ASKHA_NBD_BK"/>
    <property type="match status" value="1"/>
</dbReference>
<dbReference type="PROSITE" id="PS01076">
    <property type="entry name" value="ACETATE_KINASE_2"/>
    <property type="match status" value="1"/>
</dbReference>
<reference evidence="12" key="1">
    <citation type="journal article" date="2019" name="Int. J. Syst. Evol. Microbiol.">
        <title>The Global Catalogue of Microorganisms (GCM) 10K type strain sequencing project: providing services to taxonomists for standard genome sequencing and annotation.</title>
        <authorList>
            <consortium name="The Broad Institute Genomics Platform"/>
            <consortium name="The Broad Institute Genome Sequencing Center for Infectious Disease"/>
            <person name="Wu L."/>
            <person name="Ma J."/>
        </authorList>
    </citation>
    <scope>NUCLEOTIDE SEQUENCE [LARGE SCALE GENOMIC DNA]</scope>
    <source>
        <strain evidence="12">CECT 7184</strain>
    </source>
</reference>
<evidence type="ECO:0000313" key="11">
    <source>
        <dbReference type="EMBL" id="MFC5713295.1"/>
    </source>
</evidence>
<evidence type="ECO:0000256" key="10">
    <source>
        <dbReference type="RuleBase" id="RU003835"/>
    </source>
</evidence>
<dbReference type="EMBL" id="JBHSOZ010000005">
    <property type="protein sequence ID" value="MFC5713295.1"/>
    <property type="molecule type" value="Genomic_DNA"/>
</dbReference>